<keyword evidence="12" id="KW-1185">Reference proteome</keyword>
<feature type="compositionally biased region" description="Basic and acidic residues" evidence="8">
    <location>
        <begin position="483"/>
        <end position="501"/>
    </location>
</feature>
<dbReference type="AlphaFoldDB" id="A0A1L9SVZ2"/>
<dbReference type="RefSeq" id="XP_022585814.1">
    <property type="nucleotide sequence ID" value="XM_022726609.1"/>
</dbReference>
<comment type="similarity">
    <text evidence="6">Belongs to the XRCC4-XLF family. XLF subfamily.</text>
</comment>
<dbReference type="STRING" id="1073090.A0A1L9SVZ2"/>
<feature type="domain" description="XLF-like N-terminal" evidence="9">
    <location>
        <begin position="17"/>
        <end position="136"/>
    </location>
</feature>
<dbReference type="VEuPathDB" id="FungiDB:ASPZODRAFT_163158"/>
<evidence type="ECO:0000259" key="10">
    <source>
        <dbReference type="Pfam" id="PF21928"/>
    </source>
</evidence>
<protein>
    <recommendedName>
        <fullName evidence="7">Non-homologous end-joining factor 1</fullName>
    </recommendedName>
</protein>
<gene>
    <name evidence="11" type="ORF">ASPZODRAFT_163158</name>
</gene>
<dbReference type="Proteomes" id="UP000184188">
    <property type="component" value="Unassembled WGS sequence"/>
</dbReference>
<keyword evidence="4" id="KW-0234">DNA repair</keyword>
<sequence length="511" mass="56421">MSTHEALLPILAMSGAWKRLRLTGDEKLPRLLVRYVSTAKGYDIYATDLVYVWSERLGFKEILQRAEEEETTIDPNEDPEQFDVLLQKIGEALDGRSGSSVRLGKGLEGADALTAHISVRLPAPLQPLQWTTHLSRQPPESTVNHLLLPLLREESDRESQQQFLLDQIKHKDWALGKLLGKIDSMGVDLATVFPNIAGLRAVRKDGDGNTLAHAAKFIKGAAPFDEKKWLDEAGARSSEAELATTLRAELYNSAKGIETSVSVPDRWWESLTTESLAPPALPAVQSPTIQHQQKRFDQAEEETASESENETGEFERQEMPPESKQREGIEEDAPKPQRKIGVIGGKKPVQSVSAKPSPQEEMDKETESESDQGQAKKVPTGTSPAAAPKARVLGAIGGKTRTRTIKKPSPLDTPETAPEHTAVPAQAERKAEKSTGKKLGVIGGKKQAPSDFTAQDHHQPVTSKQETAVQEPAVPEETEETEEARAERRREELKRRLEAKSKAPTKKKRRF</sequence>
<evidence type="ECO:0000259" key="9">
    <source>
        <dbReference type="Pfam" id="PF09302"/>
    </source>
</evidence>
<keyword evidence="3" id="KW-0238">DNA-binding</keyword>
<dbReference type="GeneID" id="34613073"/>
<dbReference type="GO" id="GO:0045027">
    <property type="term" value="F:DNA end binding"/>
    <property type="evidence" value="ECO:0007669"/>
    <property type="project" value="TreeGrafter"/>
</dbReference>
<evidence type="ECO:0000313" key="12">
    <source>
        <dbReference type="Proteomes" id="UP000184188"/>
    </source>
</evidence>
<evidence type="ECO:0000313" key="11">
    <source>
        <dbReference type="EMBL" id="OJJ51304.1"/>
    </source>
</evidence>
<evidence type="ECO:0000256" key="5">
    <source>
        <dbReference type="ARBA" id="ARBA00023242"/>
    </source>
</evidence>
<evidence type="ECO:0000256" key="3">
    <source>
        <dbReference type="ARBA" id="ARBA00023125"/>
    </source>
</evidence>
<keyword evidence="5" id="KW-0539">Nucleus</keyword>
<evidence type="ECO:0000256" key="2">
    <source>
        <dbReference type="ARBA" id="ARBA00022763"/>
    </source>
</evidence>
<dbReference type="InterPro" id="IPR052287">
    <property type="entry name" value="NHEJ_factor"/>
</dbReference>
<dbReference type="Gene3D" id="2.170.210.10">
    <property type="entry name" value="DNA double-strand break repair and VJ recombination XRCC4, N-terminal"/>
    <property type="match status" value="1"/>
</dbReference>
<accession>A0A1L9SVZ2</accession>
<reference evidence="12" key="1">
    <citation type="journal article" date="2017" name="Genome Biol.">
        <title>Comparative genomics reveals high biological diversity and specific adaptations in the industrially and medically important fungal genus Aspergillus.</title>
        <authorList>
            <person name="de Vries R.P."/>
            <person name="Riley R."/>
            <person name="Wiebenga A."/>
            <person name="Aguilar-Osorio G."/>
            <person name="Amillis S."/>
            <person name="Uchima C.A."/>
            <person name="Anderluh G."/>
            <person name="Asadollahi M."/>
            <person name="Askin M."/>
            <person name="Barry K."/>
            <person name="Battaglia E."/>
            <person name="Bayram O."/>
            <person name="Benocci T."/>
            <person name="Braus-Stromeyer S.A."/>
            <person name="Caldana C."/>
            <person name="Canovas D."/>
            <person name="Cerqueira G.C."/>
            <person name="Chen F."/>
            <person name="Chen W."/>
            <person name="Choi C."/>
            <person name="Clum A."/>
            <person name="Dos Santos R.A."/>
            <person name="Damasio A.R."/>
            <person name="Diallinas G."/>
            <person name="Emri T."/>
            <person name="Fekete E."/>
            <person name="Flipphi M."/>
            <person name="Freyberg S."/>
            <person name="Gallo A."/>
            <person name="Gournas C."/>
            <person name="Habgood R."/>
            <person name="Hainaut M."/>
            <person name="Harispe M.L."/>
            <person name="Henrissat B."/>
            <person name="Hilden K.S."/>
            <person name="Hope R."/>
            <person name="Hossain A."/>
            <person name="Karabika E."/>
            <person name="Karaffa L."/>
            <person name="Karanyi Z."/>
            <person name="Krasevec N."/>
            <person name="Kuo A."/>
            <person name="Kusch H."/>
            <person name="LaButti K."/>
            <person name="Lagendijk E.L."/>
            <person name="Lapidus A."/>
            <person name="Levasseur A."/>
            <person name="Lindquist E."/>
            <person name="Lipzen A."/>
            <person name="Logrieco A.F."/>
            <person name="MacCabe A."/>
            <person name="Maekelae M.R."/>
            <person name="Malavazi I."/>
            <person name="Melin P."/>
            <person name="Meyer V."/>
            <person name="Mielnichuk N."/>
            <person name="Miskei M."/>
            <person name="Molnar A.P."/>
            <person name="Mule G."/>
            <person name="Ngan C.Y."/>
            <person name="Orejas M."/>
            <person name="Orosz E."/>
            <person name="Ouedraogo J.P."/>
            <person name="Overkamp K.M."/>
            <person name="Park H.-S."/>
            <person name="Perrone G."/>
            <person name="Piumi F."/>
            <person name="Punt P.J."/>
            <person name="Ram A.F."/>
            <person name="Ramon A."/>
            <person name="Rauscher S."/>
            <person name="Record E."/>
            <person name="Riano-Pachon D.M."/>
            <person name="Robert V."/>
            <person name="Roehrig J."/>
            <person name="Ruller R."/>
            <person name="Salamov A."/>
            <person name="Salih N.S."/>
            <person name="Samson R.A."/>
            <person name="Sandor E."/>
            <person name="Sanguinetti M."/>
            <person name="Schuetze T."/>
            <person name="Sepcic K."/>
            <person name="Shelest E."/>
            <person name="Sherlock G."/>
            <person name="Sophianopoulou V."/>
            <person name="Squina F.M."/>
            <person name="Sun H."/>
            <person name="Susca A."/>
            <person name="Todd R.B."/>
            <person name="Tsang A."/>
            <person name="Unkles S.E."/>
            <person name="van de Wiele N."/>
            <person name="van Rossen-Uffink D."/>
            <person name="Oliveira J.V."/>
            <person name="Vesth T.C."/>
            <person name="Visser J."/>
            <person name="Yu J.-H."/>
            <person name="Zhou M."/>
            <person name="Andersen M.R."/>
            <person name="Archer D.B."/>
            <person name="Baker S.E."/>
            <person name="Benoit I."/>
            <person name="Brakhage A.A."/>
            <person name="Braus G.H."/>
            <person name="Fischer R."/>
            <person name="Frisvad J.C."/>
            <person name="Goldman G.H."/>
            <person name="Houbraken J."/>
            <person name="Oakley B."/>
            <person name="Pocsi I."/>
            <person name="Scazzocchio C."/>
            <person name="Seiboth B."/>
            <person name="vanKuyk P.A."/>
            <person name="Wortman J."/>
            <person name="Dyer P.S."/>
            <person name="Grigoriev I.V."/>
        </authorList>
    </citation>
    <scope>NUCLEOTIDE SEQUENCE [LARGE SCALE GENOMIC DNA]</scope>
    <source>
        <strain evidence="12">CBS 506.65</strain>
    </source>
</reference>
<dbReference type="InterPro" id="IPR038051">
    <property type="entry name" value="XRCC4-like_N_sf"/>
</dbReference>
<evidence type="ECO:0000256" key="4">
    <source>
        <dbReference type="ARBA" id="ARBA00023204"/>
    </source>
</evidence>
<comment type="subcellular location">
    <subcellularLocation>
        <location evidence="1">Nucleus</location>
    </subcellularLocation>
</comment>
<feature type="compositionally biased region" description="Acidic residues" evidence="8">
    <location>
        <begin position="299"/>
        <end position="312"/>
    </location>
</feature>
<proteinExistence type="inferred from homology"/>
<dbReference type="PANTHER" id="PTHR32235">
    <property type="entry name" value="NON-HOMOLOGOUS END-JOINING FACTOR 1"/>
    <property type="match status" value="1"/>
</dbReference>
<dbReference type="InterPro" id="IPR015381">
    <property type="entry name" value="XLF-like_N"/>
</dbReference>
<feature type="domain" description="XLF-like coiled-coil region" evidence="10">
    <location>
        <begin position="138"/>
        <end position="189"/>
    </location>
</feature>
<feature type="compositionally biased region" description="Basic and acidic residues" evidence="8">
    <location>
        <begin position="313"/>
        <end position="335"/>
    </location>
</feature>
<dbReference type="GO" id="GO:0006303">
    <property type="term" value="P:double-strand break repair via nonhomologous end joining"/>
    <property type="evidence" value="ECO:0007669"/>
    <property type="project" value="UniProtKB-ARBA"/>
</dbReference>
<evidence type="ECO:0000256" key="8">
    <source>
        <dbReference type="SAM" id="MobiDB-lite"/>
    </source>
</evidence>
<dbReference type="OrthoDB" id="2155935at2759"/>
<organism evidence="11 12">
    <name type="scientific">Penicilliopsis zonata CBS 506.65</name>
    <dbReference type="NCBI Taxonomy" id="1073090"/>
    <lineage>
        <taxon>Eukaryota</taxon>
        <taxon>Fungi</taxon>
        <taxon>Dikarya</taxon>
        <taxon>Ascomycota</taxon>
        <taxon>Pezizomycotina</taxon>
        <taxon>Eurotiomycetes</taxon>
        <taxon>Eurotiomycetidae</taxon>
        <taxon>Eurotiales</taxon>
        <taxon>Aspergillaceae</taxon>
        <taxon>Penicilliopsis</taxon>
    </lineage>
</organism>
<feature type="region of interest" description="Disordered" evidence="8">
    <location>
        <begin position="279"/>
        <end position="511"/>
    </location>
</feature>
<dbReference type="Pfam" id="PF21928">
    <property type="entry name" value="XLF_CC"/>
    <property type="match status" value="1"/>
</dbReference>
<dbReference type="Pfam" id="PF09302">
    <property type="entry name" value="XLF"/>
    <property type="match status" value="1"/>
</dbReference>
<feature type="compositionally biased region" description="Acidic residues" evidence="8">
    <location>
        <begin position="360"/>
        <end position="370"/>
    </location>
</feature>
<dbReference type="CDD" id="cd22285">
    <property type="entry name" value="HD_XLF_N"/>
    <property type="match status" value="1"/>
</dbReference>
<dbReference type="PANTHER" id="PTHR32235:SF1">
    <property type="entry name" value="NON-HOMOLOGOUS END-JOINING FACTOR 1"/>
    <property type="match status" value="1"/>
</dbReference>
<evidence type="ECO:0000256" key="6">
    <source>
        <dbReference type="ARBA" id="ARBA00025747"/>
    </source>
</evidence>
<name>A0A1L9SVZ2_9EURO</name>
<evidence type="ECO:0000256" key="1">
    <source>
        <dbReference type="ARBA" id="ARBA00004123"/>
    </source>
</evidence>
<dbReference type="InterPro" id="IPR053829">
    <property type="entry name" value="XLF-like_CC"/>
</dbReference>
<dbReference type="GO" id="GO:0032807">
    <property type="term" value="C:DNA ligase IV complex"/>
    <property type="evidence" value="ECO:0007669"/>
    <property type="project" value="TreeGrafter"/>
</dbReference>
<dbReference type="EMBL" id="KV878336">
    <property type="protein sequence ID" value="OJJ51304.1"/>
    <property type="molecule type" value="Genomic_DNA"/>
</dbReference>
<evidence type="ECO:0000256" key="7">
    <source>
        <dbReference type="ARBA" id="ARBA00044529"/>
    </source>
</evidence>
<keyword evidence="2" id="KW-0227">DNA damage</keyword>